<reference evidence="2" key="1">
    <citation type="journal article" date="2017" name="Nature">
        <title>The sunflower genome provides insights into oil metabolism, flowering and Asterid evolution.</title>
        <authorList>
            <person name="Badouin H."/>
            <person name="Gouzy J."/>
            <person name="Grassa C.J."/>
            <person name="Murat F."/>
            <person name="Staton S.E."/>
            <person name="Cottret L."/>
            <person name="Lelandais-Briere C."/>
            <person name="Owens G.L."/>
            <person name="Carrere S."/>
            <person name="Mayjonade B."/>
            <person name="Legrand L."/>
            <person name="Gill N."/>
            <person name="Kane N.C."/>
            <person name="Bowers J.E."/>
            <person name="Hubner S."/>
            <person name="Bellec A."/>
            <person name="Berard A."/>
            <person name="Berges H."/>
            <person name="Blanchet N."/>
            <person name="Boniface M.C."/>
            <person name="Brunel D."/>
            <person name="Catrice O."/>
            <person name="Chaidir N."/>
            <person name="Claudel C."/>
            <person name="Donnadieu C."/>
            <person name="Faraut T."/>
            <person name="Fievet G."/>
            <person name="Helmstetter N."/>
            <person name="King M."/>
            <person name="Knapp S.J."/>
            <person name="Lai Z."/>
            <person name="Le Paslier M.C."/>
            <person name="Lippi Y."/>
            <person name="Lorenzon L."/>
            <person name="Mandel J.R."/>
            <person name="Marage G."/>
            <person name="Marchand G."/>
            <person name="Marquand E."/>
            <person name="Bret-Mestries E."/>
            <person name="Morien E."/>
            <person name="Nambeesan S."/>
            <person name="Nguyen T."/>
            <person name="Pegot-Espagnet P."/>
            <person name="Pouilly N."/>
            <person name="Raftis F."/>
            <person name="Sallet E."/>
            <person name="Schiex T."/>
            <person name="Thomas J."/>
            <person name="Vandecasteele C."/>
            <person name="Vares D."/>
            <person name="Vear F."/>
            <person name="Vautrin S."/>
            <person name="Crespi M."/>
            <person name="Mangin B."/>
            <person name="Burke J.M."/>
            <person name="Salse J."/>
            <person name="Munos S."/>
            <person name="Vincourt P."/>
            <person name="Rieseberg L.H."/>
            <person name="Langlade N.B."/>
        </authorList>
    </citation>
    <scope>NUCLEOTIDE SEQUENCE [LARGE SCALE GENOMIC DNA]</scope>
    <source>
        <strain evidence="2">cv. SF193</strain>
    </source>
</reference>
<sequence>MMLSRPDRKARPVLREKGGADAVGLWRMFEPDFEGRVELIAVELKKGFNLEILSNFRVPSRAVLDAPVLGDARGMSYPCGFGEV</sequence>
<dbReference type="InParanoid" id="A0A251USK9"/>
<organism evidence="1 2">
    <name type="scientific">Helianthus annuus</name>
    <name type="common">Common sunflower</name>
    <dbReference type="NCBI Taxonomy" id="4232"/>
    <lineage>
        <taxon>Eukaryota</taxon>
        <taxon>Viridiplantae</taxon>
        <taxon>Streptophyta</taxon>
        <taxon>Embryophyta</taxon>
        <taxon>Tracheophyta</taxon>
        <taxon>Spermatophyta</taxon>
        <taxon>Magnoliopsida</taxon>
        <taxon>eudicotyledons</taxon>
        <taxon>Gunneridae</taxon>
        <taxon>Pentapetalae</taxon>
        <taxon>asterids</taxon>
        <taxon>campanulids</taxon>
        <taxon>Asterales</taxon>
        <taxon>Asteraceae</taxon>
        <taxon>Asteroideae</taxon>
        <taxon>Heliantheae alliance</taxon>
        <taxon>Heliantheae</taxon>
        <taxon>Helianthus</taxon>
    </lineage>
</organism>
<proteinExistence type="predicted"/>
<keyword evidence="2" id="KW-1185">Reference proteome</keyword>
<protein>
    <submittedName>
        <fullName evidence="1">Uncharacterized protein</fullName>
    </submittedName>
</protein>
<name>A0A251USK9_HELAN</name>
<evidence type="ECO:0000313" key="1">
    <source>
        <dbReference type="EMBL" id="OTG26325.1"/>
    </source>
</evidence>
<gene>
    <name evidence="1" type="ORF">HannXRQ_Chr05g0157401</name>
</gene>
<dbReference type="Proteomes" id="UP000215914">
    <property type="component" value="Chromosome 5"/>
</dbReference>
<evidence type="ECO:0000313" key="2">
    <source>
        <dbReference type="Proteomes" id="UP000215914"/>
    </source>
</evidence>
<accession>A0A251USK9</accession>
<dbReference type="EMBL" id="CM007894">
    <property type="protein sequence ID" value="OTG26325.1"/>
    <property type="molecule type" value="Genomic_DNA"/>
</dbReference>
<dbReference type="AlphaFoldDB" id="A0A251USK9"/>